<feature type="transmembrane region" description="Helical" evidence="12">
    <location>
        <begin position="1106"/>
        <end position="1123"/>
    </location>
</feature>
<dbReference type="Pfam" id="PF07647">
    <property type="entry name" value="SAM_2"/>
    <property type="match status" value="1"/>
</dbReference>
<comment type="similarity">
    <text evidence="3">Belongs to the peptidase M50A family.</text>
</comment>
<keyword evidence="8 12" id="KW-0472">Membrane</keyword>
<dbReference type="SMART" id="SM00233">
    <property type="entry name" value="PH"/>
    <property type="match status" value="1"/>
</dbReference>
<comment type="catalytic activity">
    <reaction evidence="1">
        <text>Cleaves several transcription factors that are type-2 transmembrane proteins within membrane-spanning domains. Known substrates include sterol regulatory element-binding protein (SREBP) -1, SREBP-2 and forms of the transcriptional activator ATF6. SREBP-2 is cleaved at the site 477-DRSRILL-|-CVLTFLCLSFNPLTSLLQWGGA-505. The residues Asn-Pro, 11 residues distal to the site of cleavage in the membrane-spanning domain, are important for cleavage by S2P endopeptidase. Replacement of either of these residues does not prevent cleavage, but there is no cleavage if both of these residues are replaced.</text>
        <dbReference type="EC" id="3.4.24.85"/>
    </reaction>
</comment>
<evidence type="ECO:0000256" key="9">
    <source>
        <dbReference type="ARBA" id="ARBA00032658"/>
    </source>
</evidence>
<feature type="region of interest" description="Disordered" evidence="11">
    <location>
        <begin position="593"/>
        <end position="620"/>
    </location>
</feature>
<dbReference type="EMBL" id="CAJOBO010000406">
    <property type="protein sequence ID" value="CAF4213812.1"/>
    <property type="molecule type" value="Genomic_DNA"/>
</dbReference>
<comment type="caution">
    <text evidence="15">The sequence shown here is derived from an EMBL/GenBank/DDBJ whole genome shotgun (WGS) entry which is preliminary data.</text>
</comment>
<feature type="domain" description="SAM" evidence="14">
    <location>
        <begin position="24"/>
        <end position="89"/>
    </location>
</feature>
<dbReference type="InterPro" id="IPR008915">
    <property type="entry name" value="Peptidase_M50"/>
</dbReference>
<evidence type="ECO:0000256" key="12">
    <source>
        <dbReference type="SAM" id="Phobius"/>
    </source>
</evidence>
<dbReference type="GO" id="GO:0012505">
    <property type="term" value="C:endomembrane system"/>
    <property type="evidence" value="ECO:0007669"/>
    <property type="project" value="UniProtKB-SubCell"/>
</dbReference>
<evidence type="ECO:0000313" key="16">
    <source>
        <dbReference type="Proteomes" id="UP000663851"/>
    </source>
</evidence>
<evidence type="ECO:0000256" key="4">
    <source>
        <dbReference type="ARBA" id="ARBA00012347"/>
    </source>
</evidence>
<evidence type="ECO:0000256" key="8">
    <source>
        <dbReference type="ARBA" id="ARBA00023136"/>
    </source>
</evidence>
<feature type="compositionally biased region" description="Low complexity" evidence="11">
    <location>
        <begin position="393"/>
        <end position="406"/>
    </location>
</feature>
<feature type="compositionally biased region" description="Polar residues" evidence="11">
    <location>
        <begin position="504"/>
        <end position="524"/>
    </location>
</feature>
<reference evidence="15" key="1">
    <citation type="submission" date="2021-02" db="EMBL/GenBank/DDBJ databases">
        <authorList>
            <person name="Nowell W R."/>
        </authorList>
    </citation>
    <scope>NUCLEOTIDE SEQUENCE</scope>
</reference>
<evidence type="ECO:0000256" key="10">
    <source>
        <dbReference type="ARBA" id="ARBA00045828"/>
    </source>
</evidence>
<dbReference type="InterPro" id="IPR001660">
    <property type="entry name" value="SAM"/>
</dbReference>
<sequence length="1571" mass="177649">MHSLHYNNGSIKLTRERVTMVSRWESNEVARWIAGLAGIQPYISEIFLKYNINGSALETLLRHDLIRMGITKLDQQLILIQSIDLLLTLITRLNSETLALLFMRIHCTTITCFNLLKRFDESTNDNSQVMGSPEFYSSISNLSNAIVETCHWLGRLPFIENVEYIDLRREIIKSLVQIRLSIRKLRIVDQINMPKSKLIFEINKLRTNAISLVRQNKDSLFSSDCYLTRVNLRRPNKDDVNIEYTTMPDFTHIISSIETEAVGYMGSGFNAINIGDEIVEINNQVVIGWDPIHFNELLRSSPRPNEICLLVKKMPRHNDDEIYTKRLADLTPNPRRTRARGALERMKQTEDNRTRLLEQEREIDVESDDETLYQSKRSSQIKRDQHSSLPDLTESITNSTSTSEINQISDHSEPSSSTSSISAIANSSSTTPHKKNSKRKNSERPQSVGGSSASPDATPKSARRSGLESYFIALFRPRQDVKSVIPELNNQPQLVNLKRIDSTPVPNSASNTITPVQDEQTVASSPPLLPNDLDKHGSQSSLQSSTLTSFSNIFKSPEQRSQRPSVDNAKNMTFRNELKMDIGSFFGSHGIVANKPPLNHSDSRKNSVVTERSRPKRKPSYRKISCKDLGKGDCEGFLHRYLPKGTLSIVQWRLYWCVLKGGTLYIFKSKDDKNQEVEIKLEGKNVSPAPERRKYGFRIADESSKYREYFYCSTRDEMAKWMNKMGLAAINFNIDDSKIGGFHKGFVDSREGSPASTISALSSTNKQTMMPTGSAGESENDSDKDSTASWHKSTSRLSSVSDTESSRDKSDKRADLSSVARHARSSSSASILSDTHNSSIVCPSNRFVGQINTSSSKGHNRTSSSPVSFPTSYDDDQDNTYVNAAPRLSDSDSSNELPYQRMFINSQVLKDNSTQELFQYSLNDQSKMLNSSGGCATEIAAHLSSLNDKTPSSSPRRPSSSSGLHLDDEEFSSHKRDNLEIIANSSSSSSAATSPQPCSPAVVRTAPLYVSVYTSTPPIPLVKGIMAKSIPAIDDDELFFTRRSPSPKTPTMLKTTEHDHPRLQLSPTANMFIRLVLQLVIFWFTVYVINYTLLRFPNTKRSYIRILRSLGCHISIGNIGFYSTSFNRLFYQIGRKKPRLWKIWFTIGIFVAFITAIFSCSILVFLPLKYIYDRQQPILFTRQNLTDQNIPIENDRDKLWIQPIIPGVNVPLEELGHFFLALLVCTIFHELGHAIAASVEQVRVNGCGYFLFILYPGAYVDLNEEQIQMITAYRQLRIYCAGVFHNMVLVVVAVIFLLIQPFILRHFYIETASVARISKDSPIYSLLPKHSTIQDIDGCIVRTSNDWYQCLRSISDRHVLDSTGYCLTQAEIQLLSSYTEFNQTSNYDCCQNLSQKNYCFFYHSKQNDSQNGACMEARSVTNHPRCLLQSDCSRQGSDVSCVHPFSSDNITRLIRIVHSQGPAILFVGSINEIYRTISIQSYKAKYSFISTIFITDIPLFFQYVAAFSFALAFFNAVPCYALDGQYILLAFIEHLSPSLYRRRHKNLVYSLIFCTTLLIVNISLAFARYFL</sequence>
<feature type="compositionally biased region" description="Low complexity" evidence="11">
    <location>
        <begin position="951"/>
        <end position="962"/>
    </location>
</feature>
<gene>
    <name evidence="15" type="ORF">HFQ381_LOCUS8200</name>
</gene>
<protein>
    <recommendedName>
        <fullName evidence="5">Membrane-bound transcription factor site-2 protease</fullName>
        <ecNumber evidence="4">3.4.24.85</ecNumber>
    </recommendedName>
    <alternativeName>
        <fullName evidence="9">Endopeptidase S2P</fullName>
    </alternativeName>
</protein>
<dbReference type="SUPFAM" id="SSF50729">
    <property type="entry name" value="PH domain-like"/>
    <property type="match status" value="1"/>
</dbReference>
<feature type="compositionally biased region" description="Polar residues" evidence="11">
    <location>
        <begin position="851"/>
        <end position="871"/>
    </location>
</feature>
<dbReference type="EC" id="3.4.24.85" evidence="4"/>
<evidence type="ECO:0000256" key="1">
    <source>
        <dbReference type="ARBA" id="ARBA00001350"/>
    </source>
</evidence>
<feature type="transmembrane region" description="Helical" evidence="12">
    <location>
        <begin position="1278"/>
        <end position="1299"/>
    </location>
</feature>
<feature type="compositionally biased region" description="Low complexity" evidence="11">
    <location>
        <begin position="415"/>
        <end position="431"/>
    </location>
</feature>
<evidence type="ECO:0000256" key="2">
    <source>
        <dbReference type="ARBA" id="ARBA00004127"/>
    </source>
</evidence>
<evidence type="ECO:0000256" key="7">
    <source>
        <dbReference type="ARBA" id="ARBA00022989"/>
    </source>
</evidence>
<comment type="function">
    <text evidence="10">Zinc metalloprotease that mediates intramembrane proteolysis of proteins such as ATF6, ATF6B, SREBF1/SREBP1 and SREBF2/SREBP2. Catalyzes the second step in the proteolytic activation of the sterol regulatory element-binding proteins (SREBPs) SREBF1/SREBP1 and SREBF2/SREBP2: cleaves SREBPs within the first transmembrane segment, thereby releasing the N-terminal segment with a portion of the transmembrane segment attached. Mature N-terminal SREBP fragments shuttle to the nucleus and activate gene transcription. Also mediates the second step in the proteolytic activation of the cyclic AMP-dependent transcription factor ATF-6 (ATF6 and ATF6B). Involved in intramembrane proteolysis during bone formation. In astrocytes and osteoblasts, upon DNA damage and ER stress, mediates the second step of the regulated intramembrane proteolytic activation of the transcription factor CREB3L1, leading to the inhibition of cell-cycle progression.</text>
</comment>
<feature type="transmembrane region" description="Helical" evidence="12">
    <location>
        <begin position="1500"/>
        <end position="1522"/>
    </location>
</feature>
<evidence type="ECO:0000256" key="5">
    <source>
        <dbReference type="ARBA" id="ARBA00014400"/>
    </source>
</evidence>
<feature type="compositionally biased region" description="Basic and acidic residues" evidence="11">
    <location>
        <begin position="341"/>
        <end position="364"/>
    </location>
</feature>
<evidence type="ECO:0000256" key="6">
    <source>
        <dbReference type="ARBA" id="ARBA00022692"/>
    </source>
</evidence>
<dbReference type="GO" id="GO:0016020">
    <property type="term" value="C:membrane"/>
    <property type="evidence" value="ECO:0007669"/>
    <property type="project" value="InterPro"/>
</dbReference>
<feature type="compositionally biased region" description="Low complexity" evidence="11">
    <location>
        <begin position="817"/>
        <end position="830"/>
    </location>
</feature>
<dbReference type="PRINTS" id="PR01000">
    <property type="entry name" value="SREBPS2PTASE"/>
</dbReference>
<keyword evidence="7 12" id="KW-1133">Transmembrane helix</keyword>
<dbReference type="Pfam" id="PF02163">
    <property type="entry name" value="Peptidase_M50"/>
    <property type="match status" value="1"/>
</dbReference>
<organism evidence="15 16">
    <name type="scientific">Rotaria socialis</name>
    <dbReference type="NCBI Taxonomy" id="392032"/>
    <lineage>
        <taxon>Eukaryota</taxon>
        <taxon>Metazoa</taxon>
        <taxon>Spiralia</taxon>
        <taxon>Gnathifera</taxon>
        <taxon>Rotifera</taxon>
        <taxon>Eurotatoria</taxon>
        <taxon>Bdelloidea</taxon>
        <taxon>Philodinida</taxon>
        <taxon>Philodinidae</taxon>
        <taxon>Rotaria</taxon>
    </lineage>
</organism>
<dbReference type="InterPro" id="IPR001193">
    <property type="entry name" value="MBTPS2"/>
</dbReference>
<dbReference type="InterPro" id="IPR001849">
    <property type="entry name" value="PH_domain"/>
</dbReference>
<name>A0A820CU99_9BILA</name>
<feature type="transmembrane region" description="Helical" evidence="12">
    <location>
        <begin position="1071"/>
        <end position="1094"/>
    </location>
</feature>
<dbReference type="Gene3D" id="2.30.29.30">
    <property type="entry name" value="Pleckstrin-homology domain (PH domain)/Phosphotyrosine-binding domain (PTB)"/>
    <property type="match status" value="1"/>
</dbReference>
<feature type="transmembrane region" description="Helical" evidence="12">
    <location>
        <begin position="1143"/>
        <end position="1166"/>
    </location>
</feature>
<feature type="compositionally biased region" description="Basic and acidic residues" evidence="11">
    <location>
        <begin position="804"/>
        <end position="815"/>
    </location>
</feature>
<feature type="compositionally biased region" description="Polar residues" evidence="11">
    <location>
        <begin position="754"/>
        <end position="777"/>
    </location>
</feature>
<feature type="compositionally biased region" description="Polar residues" evidence="11">
    <location>
        <begin position="787"/>
        <end position="803"/>
    </location>
</feature>
<proteinExistence type="inferred from homology"/>
<feature type="transmembrane region" description="Helical" evidence="12">
    <location>
        <begin position="1547"/>
        <end position="1570"/>
    </location>
</feature>
<dbReference type="InterPro" id="IPR011993">
    <property type="entry name" value="PH-like_dom_sf"/>
</dbReference>
<dbReference type="Gene3D" id="1.10.150.50">
    <property type="entry name" value="Transcription Factor, Ets-1"/>
    <property type="match status" value="1"/>
</dbReference>
<evidence type="ECO:0000259" key="13">
    <source>
        <dbReference type="PROSITE" id="PS50003"/>
    </source>
</evidence>
<dbReference type="SMART" id="SM00454">
    <property type="entry name" value="SAM"/>
    <property type="match status" value="1"/>
</dbReference>
<dbReference type="Pfam" id="PF00169">
    <property type="entry name" value="PH"/>
    <property type="match status" value="1"/>
</dbReference>
<dbReference type="SUPFAM" id="SSF50156">
    <property type="entry name" value="PDZ domain-like"/>
    <property type="match status" value="1"/>
</dbReference>
<accession>A0A820CU99</accession>
<dbReference type="PROSITE" id="PS50105">
    <property type="entry name" value="SAM_DOMAIN"/>
    <property type="match status" value="1"/>
</dbReference>
<evidence type="ECO:0000256" key="11">
    <source>
        <dbReference type="SAM" id="MobiDB-lite"/>
    </source>
</evidence>
<evidence type="ECO:0000259" key="14">
    <source>
        <dbReference type="PROSITE" id="PS50105"/>
    </source>
</evidence>
<dbReference type="PANTHER" id="PTHR13325:SF3">
    <property type="entry name" value="MEMBRANE-BOUND TRANSCRIPTION FACTOR SITE-2 PROTEASE"/>
    <property type="match status" value="1"/>
</dbReference>
<feature type="region of interest" description="Disordered" evidence="11">
    <location>
        <begin position="851"/>
        <end position="896"/>
    </location>
</feature>
<feature type="domain" description="PH" evidence="13">
    <location>
        <begin position="631"/>
        <end position="730"/>
    </location>
</feature>
<dbReference type="InterPro" id="IPR013761">
    <property type="entry name" value="SAM/pointed_sf"/>
</dbReference>
<feature type="region of interest" description="Disordered" evidence="11">
    <location>
        <begin position="749"/>
        <end position="836"/>
    </location>
</feature>
<dbReference type="InterPro" id="IPR036034">
    <property type="entry name" value="PDZ_sf"/>
</dbReference>
<comment type="subcellular location">
    <subcellularLocation>
        <location evidence="2">Endomembrane system</location>
        <topology evidence="2">Multi-pass membrane protein</topology>
    </subcellularLocation>
</comment>
<feature type="region of interest" description="Disordered" evidence="11">
    <location>
        <begin position="331"/>
        <end position="463"/>
    </location>
</feature>
<feature type="compositionally biased region" description="Basic residues" evidence="11">
    <location>
        <begin position="432"/>
        <end position="441"/>
    </location>
</feature>
<dbReference type="GO" id="GO:0004222">
    <property type="term" value="F:metalloendopeptidase activity"/>
    <property type="evidence" value="ECO:0007669"/>
    <property type="project" value="InterPro"/>
</dbReference>
<feature type="compositionally biased region" description="Polar residues" evidence="11">
    <location>
        <begin position="444"/>
        <end position="455"/>
    </location>
</feature>
<feature type="region of interest" description="Disordered" evidence="11">
    <location>
        <begin position="499"/>
        <end position="544"/>
    </location>
</feature>
<dbReference type="SUPFAM" id="SSF47769">
    <property type="entry name" value="SAM/Pointed domain"/>
    <property type="match status" value="1"/>
</dbReference>
<dbReference type="Proteomes" id="UP000663851">
    <property type="component" value="Unassembled WGS sequence"/>
</dbReference>
<dbReference type="GO" id="GO:0005737">
    <property type="term" value="C:cytoplasm"/>
    <property type="evidence" value="ECO:0007669"/>
    <property type="project" value="TreeGrafter"/>
</dbReference>
<feature type="region of interest" description="Disordered" evidence="11">
    <location>
        <begin position="946"/>
        <end position="967"/>
    </location>
</feature>
<dbReference type="PROSITE" id="PS50003">
    <property type="entry name" value="PH_DOMAIN"/>
    <property type="match status" value="1"/>
</dbReference>
<evidence type="ECO:0000313" key="15">
    <source>
        <dbReference type="EMBL" id="CAF4213812.1"/>
    </source>
</evidence>
<evidence type="ECO:0000256" key="3">
    <source>
        <dbReference type="ARBA" id="ARBA00009989"/>
    </source>
</evidence>
<dbReference type="GO" id="GO:1905897">
    <property type="term" value="P:regulation of response to endoplasmic reticulum stress"/>
    <property type="evidence" value="ECO:0007669"/>
    <property type="project" value="TreeGrafter"/>
</dbReference>
<dbReference type="GO" id="GO:0031293">
    <property type="term" value="P:membrane protein intracellular domain proteolysis"/>
    <property type="evidence" value="ECO:0007669"/>
    <property type="project" value="TreeGrafter"/>
</dbReference>
<keyword evidence="6 12" id="KW-0812">Transmembrane</keyword>
<dbReference type="PANTHER" id="PTHR13325">
    <property type="entry name" value="PROTEASE M50 MEMBRANE-BOUND TRANSCRIPTION FACTOR SITE 2 PROTEASE"/>
    <property type="match status" value="1"/>
</dbReference>